<comment type="caution">
    <text evidence="14">The sequence shown here is derived from an EMBL/GenBank/DDBJ whole genome shotgun (WGS) entry which is preliminary data.</text>
</comment>
<dbReference type="RefSeq" id="WP_272460249.1">
    <property type="nucleotide sequence ID" value="NZ_JAPFQL010000001.1"/>
</dbReference>
<dbReference type="InterPro" id="IPR005126">
    <property type="entry name" value="NapC/NirT_cyt_c_N"/>
</dbReference>
<keyword evidence="9" id="KW-1133">Transmembrane helix</keyword>
<dbReference type="InterPro" id="IPR038266">
    <property type="entry name" value="NapC/NirT_cytc_sf"/>
</dbReference>
<feature type="domain" description="NapC/NirT cytochrome c N-terminal" evidence="13">
    <location>
        <begin position="73"/>
        <end position="186"/>
    </location>
</feature>
<keyword evidence="7" id="KW-0479">Metal-binding</keyword>
<comment type="subcellular location">
    <subcellularLocation>
        <location evidence="1">Cell membrane</location>
    </subcellularLocation>
</comment>
<dbReference type="Gene3D" id="1.10.3820.10">
    <property type="entry name" value="Di-heme elbow motif domain"/>
    <property type="match status" value="1"/>
</dbReference>
<feature type="compositionally biased region" description="Low complexity" evidence="12">
    <location>
        <begin position="34"/>
        <end position="50"/>
    </location>
</feature>
<keyword evidence="3" id="KW-0813">Transport</keyword>
<evidence type="ECO:0000256" key="9">
    <source>
        <dbReference type="ARBA" id="ARBA00022989"/>
    </source>
</evidence>
<proteinExistence type="inferred from homology"/>
<dbReference type="Pfam" id="PF03264">
    <property type="entry name" value="Cytochrom_NNT"/>
    <property type="match status" value="1"/>
</dbReference>
<keyword evidence="8" id="KW-0249">Electron transport</keyword>
<keyword evidence="10" id="KW-0408">Iron</keyword>
<evidence type="ECO:0000259" key="13">
    <source>
        <dbReference type="Pfam" id="PF03264"/>
    </source>
</evidence>
<organism evidence="14 15">
    <name type="scientific">Intrasporangium calvum</name>
    <dbReference type="NCBI Taxonomy" id="53358"/>
    <lineage>
        <taxon>Bacteria</taxon>
        <taxon>Bacillati</taxon>
        <taxon>Actinomycetota</taxon>
        <taxon>Actinomycetes</taxon>
        <taxon>Micrococcales</taxon>
        <taxon>Intrasporangiaceae</taxon>
        <taxon>Intrasporangium</taxon>
    </lineage>
</organism>
<evidence type="ECO:0000256" key="3">
    <source>
        <dbReference type="ARBA" id="ARBA00022448"/>
    </source>
</evidence>
<dbReference type="EMBL" id="JAPFQL010000001">
    <property type="protein sequence ID" value="MDC5695706.1"/>
    <property type="molecule type" value="Genomic_DNA"/>
</dbReference>
<keyword evidence="6" id="KW-0812">Transmembrane</keyword>
<dbReference type="Proteomes" id="UP001150259">
    <property type="component" value="Unassembled WGS sequence"/>
</dbReference>
<sequence length="558" mass="59214">MTGTSDGPQRGDPPRSADPDGPAAQGTPPNQTMSPAGAADAASAEAGSPPRLGFWGRWRRRLLRLVPVPKTPLGVLALVGGVLVIGALGTMGGVEVVHYSEGASFCTTCHTMDPQKKAYESGVHQDVACGECHVEPGVLGFVKAKLAGTRELYALVTNTYPTPIPAIEHDALPTTKQTCEQCHPLSQIAKDGQPTKLITRASFSSNEKNTRNDLAVLIRPAKAGTTEEVSMHWHVLQEVTYTSTDEHQQTIDTVEFRDSKTGTLVQYISEAAVRQSSNVDADIARLKAAGSTRAMDCLACHNRVGHDIPSVDKSVDQAMAAGAISPSLPYIKRNAVALLNRKYDTDADGQAAIARLGEFYAKDYPAVAKEKADEIAAASRAIAGIYGLVVTSEMNTRGGTYADNLGHQSSPGCFRCHDGAHYKVVEGQITKETIPSTCNTCHTFPQGTTTPASVPIGKKPADHVDPLFVFSHRNVAGGVKPAAETCGSCHETTYCEDCHDSGAVKVDHYGMLYNHAQSVVDAGNKNACAVCHQPAYCSQCHKDPVLVQTNAKLSKGSG</sequence>
<evidence type="ECO:0000256" key="4">
    <source>
        <dbReference type="ARBA" id="ARBA00022475"/>
    </source>
</evidence>
<dbReference type="PANTHER" id="PTHR30333:SF1">
    <property type="entry name" value="CYTOCHROME C-TYPE PROTEIN NAPC"/>
    <property type="match status" value="1"/>
</dbReference>
<evidence type="ECO:0000256" key="11">
    <source>
        <dbReference type="ARBA" id="ARBA00023136"/>
    </source>
</evidence>
<evidence type="ECO:0000256" key="1">
    <source>
        <dbReference type="ARBA" id="ARBA00004236"/>
    </source>
</evidence>
<evidence type="ECO:0000256" key="7">
    <source>
        <dbReference type="ARBA" id="ARBA00022723"/>
    </source>
</evidence>
<feature type="region of interest" description="Disordered" evidence="12">
    <location>
        <begin position="1"/>
        <end position="50"/>
    </location>
</feature>
<comment type="similarity">
    <text evidence="2">Belongs to the NapC/NirT/NrfH family.</text>
</comment>
<evidence type="ECO:0000256" key="12">
    <source>
        <dbReference type="SAM" id="MobiDB-lite"/>
    </source>
</evidence>
<evidence type="ECO:0000256" key="2">
    <source>
        <dbReference type="ARBA" id="ARBA00007395"/>
    </source>
</evidence>
<evidence type="ECO:0000313" key="14">
    <source>
        <dbReference type="EMBL" id="MDC5695706.1"/>
    </source>
</evidence>
<evidence type="ECO:0000256" key="8">
    <source>
        <dbReference type="ARBA" id="ARBA00022982"/>
    </source>
</evidence>
<dbReference type="PANTHER" id="PTHR30333">
    <property type="entry name" value="CYTOCHROME C-TYPE PROTEIN"/>
    <property type="match status" value="1"/>
</dbReference>
<accession>A0ABT5GBS4</accession>
<evidence type="ECO:0000256" key="10">
    <source>
        <dbReference type="ARBA" id="ARBA00023004"/>
    </source>
</evidence>
<evidence type="ECO:0000256" key="6">
    <source>
        <dbReference type="ARBA" id="ARBA00022692"/>
    </source>
</evidence>
<name>A0ABT5GBS4_9MICO</name>
<protein>
    <submittedName>
        <fullName evidence="14">NapC/NirT family cytochrome c</fullName>
    </submittedName>
</protein>
<evidence type="ECO:0000256" key="5">
    <source>
        <dbReference type="ARBA" id="ARBA00022617"/>
    </source>
</evidence>
<gene>
    <name evidence="14" type="ORF">OO014_00410</name>
</gene>
<reference evidence="14 15" key="1">
    <citation type="submission" date="2022-11" db="EMBL/GenBank/DDBJ databases">
        <title>Anaerobic phenanthrene biodegradation by a DNRA strain PheN6.</title>
        <authorList>
            <person name="Zhang Z."/>
        </authorList>
    </citation>
    <scope>NUCLEOTIDE SEQUENCE [LARGE SCALE GENOMIC DNA]</scope>
    <source>
        <strain evidence="14 15">PheN6</strain>
    </source>
</reference>
<keyword evidence="15" id="KW-1185">Reference proteome</keyword>
<keyword evidence="11" id="KW-0472">Membrane</keyword>
<dbReference type="InterPro" id="IPR036280">
    <property type="entry name" value="Multihaem_cyt_sf"/>
</dbReference>
<keyword evidence="5" id="KW-0349">Heme</keyword>
<dbReference type="InterPro" id="IPR051174">
    <property type="entry name" value="Cytochrome_c-type_ET"/>
</dbReference>
<evidence type="ECO:0000313" key="15">
    <source>
        <dbReference type="Proteomes" id="UP001150259"/>
    </source>
</evidence>
<keyword evidence="4" id="KW-1003">Cell membrane</keyword>
<dbReference type="SUPFAM" id="SSF48695">
    <property type="entry name" value="Multiheme cytochromes"/>
    <property type="match status" value="1"/>
</dbReference>